<reference evidence="3 4" key="1">
    <citation type="submission" date="2014-03" db="EMBL/GenBank/DDBJ databases">
        <title>Draft Genome Sequence of Actibacterium mucosum KCTC 23349, a Marine Alphaproteobacterium with Complex Ionic Requirements Isolated from Mediterranean Seawater at Malvarrosa Beach, Valencia, Spain.</title>
        <authorList>
            <person name="Arahal D.R."/>
            <person name="Shao Z."/>
            <person name="Lai Q."/>
            <person name="Pujalte M.J."/>
        </authorList>
    </citation>
    <scope>NUCLEOTIDE SEQUENCE [LARGE SCALE GENOMIC DNA]</scope>
    <source>
        <strain evidence="3 4">KCTC 23349</strain>
    </source>
</reference>
<accession>A0A037ZIU3</accession>
<dbReference type="PANTHER" id="PTHR48080:SF2">
    <property type="entry name" value="D-GALACTONATE DEHYDRATASE"/>
    <property type="match status" value="1"/>
</dbReference>
<dbReference type="InterPro" id="IPR036849">
    <property type="entry name" value="Enolase-like_C_sf"/>
</dbReference>
<dbReference type="Gene3D" id="3.20.20.120">
    <property type="entry name" value="Enolase-like C-terminal domain"/>
    <property type="match status" value="1"/>
</dbReference>
<evidence type="ECO:0000313" key="4">
    <source>
        <dbReference type="Proteomes" id="UP000026249"/>
    </source>
</evidence>
<dbReference type="SUPFAM" id="SSF51604">
    <property type="entry name" value="Enolase C-terminal domain-like"/>
    <property type="match status" value="1"/>
</dbReference>
<dbReference type="CDD" id="cd03316">
    <property type="entry name" value="MR_like"/>
    <property type="match status" value="1"/>
</dbReference>
<evidence type="ECO:0000259" key="2">
    <source>
        <dbReference type="SMART" id="SM00922"/>
    </source>
</evidence>
<dbReference type="Pfam" id="PF13378">
    <property type="entry name" value="MR_MLE_C"/>
    <property type="match status" value="1"/>
</dbReference>
<dbReference type="STRING" id="1454373.ACMU_12175"/>
<protein>
    <recommendedName>
        <fullName evidence="2">Mandelate racemase/muconate lactonizing enzyme C-terminal domain-containing protein</fullName>
    </recommendedName>
</protein>
<dbReference type="SUPFAM" id="SSF54826">
    <property type="entry name" value="Enolase N-terminal domain-like"/>
    <property type="match status" value="1"/>
</dbReference>
<proteinExistence type="predicted"/>
<organism evidence="3 4">
    <name type="scientific">Actibacterium mucosum KCTC 23349</name>
    <dbReference type="NCBI Taxonomy" id="1454373"/>
    <lineage>
        <taxon>Bacteria</taxon>
        <taxon>Pseudomonadati</taxon>
        <taxon>Pseudomonadota</taxon>
        <taxon>Alphaproteobacteria</taxon>
        <taxon>Rhodobacterales</taxon>
        <taxon>Roseobacteraceae</taxon>
        <taxon>Actibacterium</taxon>
    </lineage>
</organism>
<dbReference type="Gene3D" id="3.30.390.10">
    <property type="entry name" value="Enolase-like, N-terminal domain"/>
    <property type="match status" value="1"/>
</dbReference>
<dbReference type="GO" id="GO:0016829">
    <property type="term" value="F:lyase activity"/>
    <property type="evidence" value="ECO:0007669"/>
    <property type="project" value="UniProtKB-KW"/>
</dbReference>
<evidence type="ECO:0000256" key="1">
    <source>
        <dbReference type="ARBA" id="ARBA00023239"/>
    </source>
</evidence>
<dbReference type="PANTHER" id="PTHR48080">
    <property type="entry name" value="D-GALACTONATE DEHYDRATASE-RELATED"/>
    <property type="match status" value="1"/>
</dbReference>
<keyword evidence="4" id="KW-1185">Reference proteome</keyword>
<dbReference type="InterPro" id="IPR029017">
    <property type="entry name" value="Enolase-like_N"/>
</dbReference>
<gene>
    <name evidence="3" type="ORF">ACMU_12175</name>
</gene>
<feature type="domain" description="Mandelate racemase/muconate lactonizing enzyme C-terminal" evidence="2">
    <location>
        <begin position="149"/>
        <end position="254"/>
    </location>
</feature>
<dbReference type="Proteomes" id="UP000026249">
    <property type="component" value="Unassembled WGS sequence"/>
</dbReference>
<dbReference type="InterPro" id="IPR013341">
    <property type="entry name" value="Mandelate_racemase_N_dom"/>
</dbReference>
<dbReference type="Pfam" id="PF02746">
    <property type="entry name" value="MR_MLE_N"/>
    <property type="match status" value="1"/>
</dbReference>
<dbReference type="SFLD" id="SFLDS00001">
    <property type="entry name" value="Enolase"/>
    <property type="match status" value="1"/>
</dbReference>
<dbReference type="AlphaFoldDB" id="A0A037ZIU3"/>
<dbReference type="InterPro" id="IPR013342">
    <property type="entry name" value="Mandelate_racemase_C"/>
</dbReference>
<dbReference type="SFLD" id="SFLDG00179">
    <property type="entry name" value="mandelate_racemase"/>
    <property type="match status" value="1"/>
</dbReference>
<comment type="caution">
    <text evidence="3">The sequence shown here is derived from an EMBL/GenBank/DDBJ whole genome shotgun (WGS) entry which is preliminary data.</text>
</comment>
<dbReference type="InterPro" id="IPR034593">
    <property type="entry name" value="DgoD-like"/>
</dbReference>
<evidence type="ECO:0000313" key="3">
    <source>
        <dbReference type="EMBL" id="KAJ55447.1"/>
    </source>
</evidence>
<dbReference type="InterPro" id="IPR029065">
    <property type="entry name" value="Enolase_C-like"/>
</dbReference>
<sequence>MNKGDTVNSIAPQSLTRPRLSQLDLHMVGATWCNYLFVQLTTDEGVTGLGEATMQYQSKAVAAAAEHLFERYLKGQDPFEIERAIAVMYREEYARGGPVLNSAIAGLEMAMWDICGKITGQPVHRLLGGAVRDSVPAYANAWFGGAETEEDWASAAVSAVARGYEALKFDPFWPDGRDPSPRRLRVGLRIIQAVSDAVGPDIRLLIDGHGRFSPGTAAELAYGMSELGVHWFEEPVDPENFGALGNVPRAPGLRIAAGERCWSRYKVPALIAQGRPDVLQPDPIQVGGILESRKIAAIAESHYLPVSFHNPFGPVATAAVVQLDAGITNMYLQEAFCEFADPLWFDVLKNAPRPVNGSFPVSDQPGLGGIELNMDAVAEHPYRDGAYISIWGGSRDFND</sequence>
<keyword evidence="1" id="KW-0456">Lyase</keyword>
<dbReference type="EMBL" id="JFKE01000004">
    <property type="protein sequence ID" value="KAJ55447.1"/>
    <property type="molecule type" value="Genomic_DNA"/>
</dbReference>
<dbReference type="SMART" id="SM00922">
    <property type="entry name" value="MR_MLE"/>
    <property type="match status" value="1"/>
</dbReference>
<name>A0A037ZIU3_9RHOB</name>